<organism evidence="1 2">
    <name type="scientific">Anoxybacillus flavithermus NBRC 109594</name>
    <dbReference type="NCBI Taxonomy" id="1315967"/>
    <lineage>
        <taxon>Bacteria</taxon>
        <taxon>Bacillati</taxon>
        <taxon>Bacillota</taxon>
        <taxon>Bacilli</taxon>
        <taxon>Bacillales</taxon>
        <taxon>Anoxybacillaceae</taxon>
        <taxon>Anoxybacillus</taxon>
    </lineage>
</organism>
<sequence length="45" mass="5152">MKNKQAGKTIPIPSDILKEEFGQEQGDVNAYKVMELMEEAKKKKK</sequence>
<evidence type="ECO:0000313" key="2">
    <source>
        <dbReference type="Proteomes" id="UP000013057"/>
    </source>
</evidence>
<reference evidence="2" key="1">
    <citation type="journal article" date="2013" name="Genome">
        <title>Draft Genome Sequence of a Thermophilic Member of the Bacillaceae, Anoxybacillus flavithermus Strain Kn10, Isolated from the Kan-nawa Hot Spring in Japan.</title>
        <authorList>
            <person name="Matsutani M."/>
            <person name="Shirakihara Y."/>
            <person name="Imada K."/>
            <person name="Yakushi T."/>
            <person name="Matsushita K."/>
        </authorList>
    </citation>
    <scope>NUCLEOTIDE SEQUENCE [LARGE SCALE GENOMIC DNA]</scope>
    <source>
        <strain evidence="2">NBRC 109594</strain>
    </source>
</reference>
<name>R4G6Q7_9BACL</name>
<evidence type="ECO:0000313" key="1">
    <source>
        <dbReference type="EMBL" id="GAC91352.1"/>
    </source>
</evidence>
<dbReference type="AlphaFoldDB" id="R4G6Q7"/>
<accession>R4G6Q7</accession>
<comment type="caution">
    <text evidence="1">The sequence shown here is derived from an EMBL/GenBank/DDBJ whole genome shotgun (WGS) entry which is preliminary data.</text>
</comment>
<dbReference type="Proteomes" id="UP000013057">
    <property type="component" value="Unassembled WGS sequence"/>
</dbReference>
<gene>
    <name evidence="1" type="ORF">KN10_1788</name>
</gene>
<dbReference type="RefSeq" id="WP_006321569.1">
    <property type="nucleotide sequence ID" value="NZ_BARH01000013.1"/>
</dbReference>
<proteinExistence type="predicted"/>
<protein>
    <submittedName>
        <fullName evidence="1">Uncharacterized protein</fullName>
    </submittedName>
</protein>
<dbReference type="EMBL" id="BARH01000013">
    <property type="protein sequence ID" value="GAC91352.1"/>
    <property type="molecule type" value="Genomic_DNA"/>
</dbReference>